<feature type="region of interest" description="Disordered" evidence="1">
    <location>
        <begin position="174"/>
        <end position="193"/>
    </location>
</feature>
<dbReference type="Pfam" id="PF25534">
    <property type="entry name" value="DUF7918"/>
    <property type="match status" value="1"/>
</dbReference>
<dbReference type="PANTHER" id="PTHR36223">
    <property type="entry name" value="BETA-LACTAMASE-TYPE TRANSPEPTIDASE FOLD DOMAIN CONTAINING PROTEIN"/>
    <property type="match status" value="1"/>
</dbReference>
<evidence type="ECO:0000256" key="1">
    <source>
        <dbReference type="SAM" id="MobiDB-lite"/>
    </source>
</evidence>
<gene>
    <name evidence="3" type="ORF">NEMBOFW57_003685</name>
</gene>
<accession>A0AAD4F604</accession>
<reference evidence="3" key="1">
    <citation type="submission" date="2023-02" db="EMBL/GenBank/DDBJ databases">
        <authorList>
            <person name="Palmer J.M."/>
        </authorList>
    </citation>
    <scope>NUCLEOTIDE SEQUENCE</scope>
    <source>
        <strain evidence="3">FW57</strain>
    </source>
</reference>
<dbReference type="PANTHER" id="PTHR36223:SF1">
    <property type="entry name" value="TRANSCRIPTION ELONGATION FACTOR EAF N-TERMINAL DOMAIN-CONTAINING PROTEIN"/>
    <property type="match status" value="1"/>
</dbReference>
<comment type="caution">
    <text evidence="3">The sequence shown here is derived from an EMBL/GenBank/DDBJ whole genome shotgun (WGS) entry which is preliminary data.</text>
</comment>
<organism evidence="3 4">
    <name type="scientific">Staphylotrichum longicolle</name>
    <dbReference type="NCBI Taxonomy" id="669026"/>
    <lineage>
        <taxon>Eukaryota</taxon>
        <taxon>Fungi</taxon>
        <taxon>Dikarya</taxon>
        <taxon>Ascomycota</taxon>
        <taxon>Pezizomycotina</taxon>
        <taxon>Sordariomycetes</taxon>
        <taxon>Sordariomycetidae</taxon>
        <taxon>Sordariales</taxon>
        <taxon>Chaetomiaceae</taxon>
        <taxon>Staphylotrichum</taxon>
    </lineage>
</organism>
<protein>
    <recommendedName>
        <fullName evidence="2">DUF7918 domain-containing protein</fullName>
    </recommendedName>
</protein>
<evidence type="ECO:0000313" key="4">
    <source>
        <dbReference type="Proteomes" id="UP001197093"/>
    </source>
</evidence>
<name>A0AAD4F604_9PEZI</name>
<proteinExistence type="predicted"/>
<dbReference type="InterPro" id="IPR057678">
    <property type="entry name" value="DUF7918"/>
</dbReference>
<evidence type="ECO:0000313" key="3">
    <source>
        <dbReference type="EMBL" id="KAG7293631.1"/>
    </source>
</evidence>
<sequence>MAVINSVPGLTLCVKVDGEPATEYDNPDDEVPGINIDKFDVVVGSDNPQPPHVIKYIEAKPGARYIFHLTREPSFQKRSHHIALALRIDGKPIGVCHIDETWLSPTQYPVHFTIGHVTLADPENGYQRLGFSFAPLEIDGLIKEGIIPRPDAGKEVDNMTEAEVRQRLVELMEQQSQTPNNPRIKREASPMADDEFMARYKTRRLDNGKVEVDLTDD</sequence>
<keyword evidence="4" id="KW-1185">Reference proteome</keyword>
<feature type="domain" description="DUF7918" evidence="2">
    <location>
        <begin position="9"/>
        <end position="139"/>
    </location>
</feature>
<evidence type="ECO:0000259" key="2">
    <source>
        <dbReference type="Pfam" id="PF25534"/>
    </source>
</evidence>
<dbReference type="EMBL" id="JAHCVI010000001">
    <property type="protein sequence ID" value="KAG7293631.1"/>
    <property type="molecule type" value="Genomic_DNA"/>
</dbReference>
<dbReference type="AlphaFoldDB" id="A0AAD4F604"/>
<dbReference type="Proteomes" id="UP001197093">
    <property type="component" value="Unassembled WGS sequence"/>
</dbReference>